<protein>
    <recommendedName>
        <fullName evidence="3">2-C-methyl-D-erythritol 4-phosphate cytidylyltransferase</fullName>
        <ecNumber evidence="3">2.7.7.60</ecNumber>
    </recommendedName>
    <alternativeName>
        <fullName evidence="3">4-diphosphocytidyl-2C-methyl-D-erythritol synthase</fullName>
    </alternativeName>
    <alternativeName>
        <fullName evidence="3">MEP cytidylyltransferase</fullName>
        <shortName evidence="3">MCT</shortName>
    </alternativeName>
</protein>
<reference evidence="4 5" key="1">
    <citation type="journal article" date="2011" name="Front. Microbiol.">
        <title>Genomic signatures of strain selection and enhancement in Bacillus atrophaeus var. globigii, a historical biowarfare simulant.</title>
        <authorList>
            <person name="Gibbons H.S."/>
            <person name="Broomall S.M."/>
            <person name="McNew L.A."/>
            <person name="Daligault H."/>
            <person name="Chapman C."/>
            <person name="Bruce D."/>
            <person name="Karavis M."/>
            <person name="Krepps M."/>
            <person name="McGregor P.A."/>
            <person name="Hong C."/>
            <person name="Park K.H."/>
            <person name="Akmal A."/>
            <person name="Feldman A."/>
            <person name="Lin J.S."/>
            <person name="Chang W.E."/>
            <person name="Higgs B.W."/>
            <person name="Demirev P."/>
            <person name="Lindquist J."/>
            <person name="Liem A."/>
            <person name="Fochler E."/>
            <person name="Read T.D."/>
            <person name="Tapia R."/>
            <person name="Johnson S."/>
            <person name="Bishop-Lilly K.A."/>
            <person name="Detter C."/>
            <person name="Han C."/>
            <person name="Sozhamannan S."/>
            <person name="Rosenzweig C.N."/>
            <person name="Skowronski E.W."/>
        </authorList>
    </citation>
    <scope>NUCLEOTIDE SEQUENCE [LARGE SCALE GENOMIC DNA]</scope>
    <source>
        <strain evidence="4 5">Y4G10-17</strain>
    </source>
</reference>
<sequence>MTTRQTPATSYIAVVPAAGIGSRMQLEQPKQYLQLAGKTILEHSIATLLAEPRIQAVVVALHADDDQFSQLPLAQDPRLHTVVGGASRASSVTSALRYLVQHWPHAHAVVHDAARPCLQGSDLACLLDTAAEYPDDGALLAYSVRDTMKRSTVQQRVLQTVSREHLWHALTPQVFSATALLEVLLKAELAKVEITDEASAMEWAGGQPHLVSGRSSNIKVTQPDDLEFVDLWLQQFIGNQ</sequence>
<dbReference type="UniPathway" id="UPA00056">
    <property type="reaction ID" value="UER00093"/>
</dbReference>
<feature type="site" description="Transition state stabilizer" evidence="3">
    <location>
        <position position="30"/>
    </location>
</feature>
<accession>A0A432WM26</accession>
<comment type="function">
    <text evidence="3">Catalyzes the formation of 4-diphosphocytidyl-2-C-methyl-D-erythritol from CTP and 2-C-methyl-D-erythritol 4-phosphate (MEP).</text>
</comment>
<evidence type="ECO:0000256" key="2">
    <source>
        <dbReference type="ARBA" id="ARBA00022695"/>
    </source>
</evidence>
<dbReference type="SUPFAM" id="SSF53448">
    <property type="entry name" value="Nucleotide-diphospho-sugar transferases"/>
    <property type="match status" value="1"/>
</dbReference>
<proteinExistence type="inferred from homology"/>
<dbReference type="EC" id="2.7.7.60" evidence="3"/>
<feature type="site" description="Positions MEP for the nucleophilic attack" evidence="3">
    <location>
        <position position="219"/>
    </location>
</feature>
<gene>
    <name evidence="3" type="primary">ispD</name>
    <name evidence="4" type="ORF">CWE14_01745</name>
</gene>
<dbReference type="CDD" id="cd02516">
    <property type="entry name" value="CDP-ME_synthetase"/>
    <property type="match status" value="1"/>
</dbReference>
<comment type="pathway">
    <text evidence="3">Isoprenoid biosynthesis; isopentenyl diphosphate biosynthesis via DXP pathway; isopentenyl diphosphate from 1-deoxy-D-xylulose 5-phosphate: step 2/6.</text>
</comment>
<evidence type="ECO:0000256" key="1">
    <source>
        <dbReference type="ARBA" id="ARBA00022679"/>
    </source>
</evidence>
<organism evidence="4 5">
    <name type="scientific">Aliidiomarina soli</name>
    <dbReference type="NCBI Taxonomy" id="1928574"/>
    <lineage>
        <taxon>Bacteria</taxon>
        <taxon>Pseudomonadati</taxon>
        <taxon>Pseudomonadota</taxon>
        <taxon>Gammaproteobacteria</taxon>
        <taxon>Alteromonadales</taxon>
        <taxon>Idiomarinaceae</taxon>
        <taxon>Aliidiomarina</taxon>
    </lineage>
</organism>
<comment type="similarity">
    <text evidence="3">Belongs to the IspD/TarI cytidylyltransferase family. IspD subfamily.</text>
</comment>
<feature type="site" description="Transition state stabilizer" evidence="3">
    <location>
        <position position="23"/>
    </location>
</feature>
<dbReference type="HAMAP" id="MF_00108">
    <property type="entry name" value="IspD"/>
    <property type="match status" value="1"/>
</dbReference>
<dbReference type="RefSeq" id="WP_126797793.1">
    <property type="nucleotide sequence ID" value="NZ_PIPO01000001.1"/>
</dbReference>
<keyword evidence="3" id="KW-0414">Isoprene biosynthesis</keyword>
<dbReference type="InterPro" id="IPR029044">
    <property type="entry name" value="Nucleotide-diphossugar_trans"/>
</dbReference>
<dbReference type="PANTHER" id="PTHR32125:SF4">
    <property type="entry name" value="2-C-METHYL-D-ERYTHRITOL 4-PHOSPHATE CYTIDYLYLTRANSFERASE, CHLOROPLASTIC"/>
    <property type="match status" value="1"/>
</dbReference>
<dbReference type="FunFam" id="3.90.550.10:FF:000003">
    <property type="entry name" value="2-C-methyl-D-erythritol 4-phosphate cytidylyltransferase"/>
    <property type="match status" value="1"/>
</dbReference>
<dbReference type="EMBL" id="PIPO01000001">
    <property type="protein sequence ID" value="RUO34747.1"/>
    <property type="molecule type" value="Genomic_DNA"/>
</dbReference>
<dbReference type="NCBIfam" id="TIGR00453">
    <property type="entry name" value="ispD"/>
    <property type="match status" value="1"/>
</dbReference>
<dbReference type="PANTHER" id="PTHR32125">
    <property type="entry name" value="2-C-METHYL-D-ERYTHRITOL 4-PHOSPHATE CYTIDYLYLTRANSFERASE, CHLOROPLASTIC"/>
    <property type="match status" value="1"/>
</dbReference>
<dbReference type="Gene3D" id="3.90.550.10">
    <property type="entry name" value="Spore Coat Polysaccharide Biosynthesis Protein SpsA, Chain A"/>
    <property type="match status" value="1"/>
</dbReference>
<dbReference type="InterPro" id="IPR001228">
    <property type="entry name" value="IspD"/>
</dbReference>
<dbReference type="GO" id="GO:0019288">
    <property type="term" value="P:isopentenyl diphosphate biosynthetic process, methylerythritol 4-phosphate pathway"/>
    <property type="evidence" value="ECO:0007669"/>
    <property type="project" value="UniProtKB-UniRule"/>
</dbReference>
<keyword evidence="1 3" id="KW-0808">Transferase</keyword>
<feature type="site" description="Positions MEP for the nucleophilic attack" evidence="3">
    <location>
        <position position="163"/>
    </location>
</feature>
<dbReference type="AlphaFoldDB" id="A0A432WM26"/>
<keyword evidence="2 3" id="KW-0548">Nucleotidyltransferase</keyword>
<comment type="caution">
    <text evidence="4">The sequence shown here is derived from an EMBL/GenBank/DDBJ whole genome shotgun (WGS) entry which is preliminary data.</text>
</comment>
<dbReference type="Proteomes" id="UP000287823">
    <property type="component" value="Unassembled WGS sequence"/>
</dbReference>
<dbReference type="Pfam" id="PF01128">
    <property type="entry name" value="IspD"/>
    <property type="match status" value="1"/>
</dbReference>
<evidence type="ECO:0000313" key="5">
    <source>
        <dbReference type="Proteomes" id="UP000287823"/>
    </source>
</evidence>
<dbReference type="GO" id="GO:0050518">
    <property type="term" value="F:2-C-methyl-D-erythritol 4-phosphate cytidylyltransferase activity"/>
    <property type="evidence" value="ECO:0007669"/>
    <property type="project" value="UniProtKB-UniRule"/>
</dbReference>
<dbReference type="InterPro" id="IPR034683">
    <property type="entry name" value="IspD/TarI"/>
</dbReference>
<keyword evidence="5" id="KW-1185">Reference proteome</keyword>
<evidence type="ECO:0000256" key="3">
    <source>
        <dbReference type="HAMAP-Rule" id="MF_00108"/>
    </source>
</evidence>
<dbReference type="InterPro" id="IPR050088">
    <property type="entry name" value="IspD/TarI_cytidylyltransf_bact"/>
</dbReference>
<name>A0A432WM26_9GAMM</name>
<comment type="catalytic activity">
    <reaction evidence="3">
        <text>2-C-methyl-D-erythritol 4-phosphate + CTP + H(+) = 4-CDP-2-C-methyl-D-erythritol + diphosphate</text>
        <dbReference type="Rhea" id="RHEA:13429"/>
        <dbReference type="ChEBI" id="CHEBI:15378"/>
        <dbReference type="ChEBI" id="CHEBI:33019"/>
        <dbReference type="ChEBI" id="CHEBI:37563"/>
        <dbReference type="ChEBI" id="CHEBI:57823"/>
        <dbReference type="ChEBI" id="CHEBI:58262"/>
        <dbReference type="EC" id="2.7.7.60"/>
    </reaction>
</comment>
<evidence type="ECO:0000313" key="4">
    <source>
        <dbReference type="EMBL" id="RUO34747.1"/>
    </source>
</evidence>